<gene>
    <name evidence="6" type="ORF">THIAE_07945</name>
</gene>
<keyword evidence="4" id="KW-0500">Molybdenum</keyword>
<dbReference type="Pfam" id="PF13531">
    <property type="entry name" value="SBP_bac_11"/>
    <property type="match status" value="1"/>
</dbReference>
<dbReference type="Proteomes" id="UP000005380">
    <property type="component" value="Chromosome"/>
</dbReference>
<dbReference type="PANTHER" id="PTHR30632">
    <property type="entry name" value="MOLYBDATE-BINDING PERIPLASMIC PROTEIN"/>
    <property type="match status" value="1"/>
</dbReference>
<dbReference type="SUPFAM" id="SSF53850">
    <property type="entry name" value="Periplasmic binding protein-like II"/>
    <property type="match status" value="1"/>
</dbReference>
<reference evidence="6 7" key="1">
    <citation type="submission" date="2013-12" db="EMBL/GenBank/DDBJ databases">
        <authorList>
            <consortium name="DOE Joint Genome Institute"/>
            <person name="Kappler U."/>
            <person name="Huntemann M."/>
            <person name="Han J."/>
            <person name="Chen A."/>
            <person name="Kyrpides N."/>
            <person name="Mavromatis K."/>
            <person name="Markowitz V."/>
            <person name="Palaniappan K."/>
            <person name="Ivanova N."/>
            <person name="Schaumberg A."/>
            <person name="Pati A."/>
            <person name="Liolios K."/>
            <person name="Nordberg H.P."/>
            <person name="Cantor M.N."/>
            <person name="Hua S.X."/>
            <person name="Woyke T."/>
        </authorList>
    </citation>
    <scope>NUCLEOTIDE SEQUENCE [LARGE SCALE GENOMIC DNA]</scope>
    <source>
        <strain evidence="7">AL2</strain>
    </source>
</reference>
<keyword evidence="2 4" id="KW-0479">Metal-binding</keyword>
<evidence type="ECO:0000256" key="1">
    <source>
        <dbReference type="ARBA" id="ARBA00009175"/>
    </source>
</evidence>
<dbReference type="OrthoDB" id="9785015at2"/>
<dbReference type="AlphaFoldDB" id="W0DXX3"/>
<proteinExistence type="inferred from homology"/>
<dbReference type="GO" id="GO:0030973">
    <property type="term" value="F:molybdate ion binding"/>
    <property type="evidence" value="ECO:0007669"/>
    <property type="project" value="InterPro"/>
</dbReference>
<keyword evidence="7" id="KW-1185">Reference proteome</keyword>
<protein>
    <submittedName>
        <fullName evidence="6">Molybdenum ABC transporter substrate-binding protein</fullName>
    </submittedName>
</protein>
<sequence length="254" mass="27690">MKIKTLLPGLVLAFAATTSAKAATVTAAVAANFTKTIEEIGQAFTEDTGHTIRFSFGPSGKLFAQIRNGAPFDLFFSANEAAPKAAIEHGLAVEDSYFVYSQGVLVLYSPTLPVANNAMAILKQGDFRFLSMANPRTAPYGTEAERFLQNVGLHQALRRKLVNGESIAHAFQYVVTKNAQLGFVAKSQVVDPASPAYNNGEYWELPAELYNPINQGAVITKRGEKNEAAIAFMDYMKSPRAIEIIKRYGYNLPE</sequence>
<evidence type="ECO:0000256" key="2">
    <source>
        <dbReference type="ARBA" id="ARBA00022723"/>
    </source>
</evidence>
<feature type="signal peptide" evidence="5">
    <location>
        <begin position="1"/>
        <end position="22"/>
    </location>
</feature>
<dbReference type="InParanoid" id="W0DXX3"/>
<dbReference type="KEGG" id="tao:THIAE_07945"/>
<feature type="binding site" evidence="4">
    <location>
        <position position="167"/>
    </location>
    <ligand>
        <name>molybdate</name>
        <dbReference type="ChEBI" id="CHEBI:36264"/>
    </ligand>
</feature>
<dbReference type="InterPro" id="IPR050682">
    <property type="entry name" value="ModA/WtpA"/>
</dbReference>
<dbReference type="GO" id="GO:0046872">
    <property type="term" value="F:metal ion binding"/>
    <property type="evidence" value="ECO:0007669"/>
    <property type="project" value="UniProtKB-KW"/>
</dbReference>
<name>W0DXX3_9GAMM</name>
<organism evidence="6 7">
    <name type="scientific">Thiomicrospira aerophila AL3</name>
    <dbReference type="NCBI Taxonomy" id="717772"/>
    <lineage>
        <taxon>Bacteria</taxon>
        <taxon>Pseudomonadati</taxon>
        <taxon>Pseudomonadota</taxon>
        <taxon>Gammaproteobacteria</taxon>
        <taxon>Thiotrichales</taxon>
        <taxon>Piscirickettsiaceae</taxon>
        <taxon>Thiomicrospira</taxon>
    </lineage>
</organism>
<feature type="chain" id="PRO_5004787075" evidence="5">
    <location>
        <begin position="23"/>
        <end position="254"/>
    </location>
</feature>
<evidence type="ECO:0000256" key="5">
    <source>
        <dbReference type="SAM" id="SignalP"/>
    </source>
</evidence>
<dbReference type="InterPro" id="IPR005950">
    <property type="entry name" value="ModA"/>
</dbReference>
<dbReference type="GO" id="GO:0015689">
    <property type="term" value="P:molybdate ion transport"/>
    <property type="evidence" value="ECO:0007669"/>
    <property type="project" value="InterPro"/>
</dbReference>
<feature type="binding site" evidence="4">
    <location>
        <position position="59"/>
    </location>
    <ligand>
        <name>molybdate</name>
        <dbReference type="ChEBI" id="CHEBI:36264"/>
    </ligand>
</feature>
<dbReference type="FunCoup" id="W0DXX3">
    <property type="interactions" value="158"/>
</dbReference>
<evidence type="ECO:0000256" key="3">
    <source>
        <dbReference type="ARBA" id="ARBA00022729"/>
    </source>
</evidence>
<accession>W0DXX3</accession>
<dbReference type="HOGENOM" id="CLU_065520_1_0_6"/>
<dbReference type="PIRSF" id="PIRSF004846">
    <property type="entry name" value="ModA"/>
    <property type="match status" value="1"/>
</dbReference>
<dbReference type="PANTHER" id="PTHR30632:SF14">
    <property type="entry name" value="TUNGSTATE_MOLYBDATE_CHROMATE-BINDING PROTEIN MODA"/>
    <property type="match status" value="1"/>
</dbReference>
<dbReference type="CDD" id="cd13539">
    <property type="entry name" value="PBP2_AvModA"/>
    <property type="match status" value="1"/>
</dbReference>
<dbReference type="RefSeq" id="WP_006460675.1">
    <property type="nucleotide sequence ID" value="NZ_CP007030.1"/>
</dbReference>
<evidence type="ECO:0000313" key="6">
    <source>
        <dbReference type="EMBL" id="AHF01696.1"/>
    </source>
</evidence>
<comment type="similarity">
    <text evidence="1">Belongs to the bacterial solute-binding protein ModA family.</text>
</comment>
<keyword evidence="3 5" id="KW-0732">Signal</keyword>
<evidence type="ECO:0000313" key="7">
    <source>
        <dbReference type="Proteomes" id="UP000005380"/>
    </source>
</evidence>
<evidence type="ECO:0000256" key="4">
    <source>
        <dbReference type="PIRSR" id="PIRSR004846-1"/>
    </source>
</evidence>
<dbReference type="Gene3D" id="3.40.190.10">
    <property type="entry name" value="Periplasmic binding protein-like II"/>
    <property type="match status" value="2"/>
</dbReference>
<dbReference type="STRING" id="717772.THIAE_07945"/>
<dbReference type="eggNOG" id="COG0725">
    <property type="taxonomic scope" value="Bacteria"/>
</dbReference>
<dbReference type="InterPro" id="IPR044084">
    <property type="entry name" value="AvModA-like_subst-bd"/>
</dbReference>
<dbReference type="NCBIfam" id="TIGR01256">
    <property type="entry name" value="modA"/>
    <property type="match status" value="1"/>
</dbReference>
<dbReference type="EMBL" id="CP007030">
    <property type="protein sequence ID" value="AHF01696.1"/>
    <property type="molecule type" value="Genomic_DNA"/>
</dbReference>